<dbReference type="Gene3D" id="3.10.450.50">
    <property type="match status" value="1"/>
</dbReference>
<evidence type="ECO:0000259" key="1">
    <source>
        <dbReference type="Pfam" id="PF12680"/>
    </source>
</evidence>
<dbReference type="OrthoDB" id="582835at2"/>
<dbReference type="NCBIfam" id="TIGR02096">
    <property type="entry name" value="ketosteroid isomerase-related protein"/>
    <property type="match status" value="1"/>
</dbReference>
<dbReference type="Proteomes" id="UP000306196">
    <property type="component" value="Unassembled WGS sequence"/>
</dbReference>
<name>A0A5R8K9V6_9BACT</name>
<protein>
    <submittedName>
        <fullName evidence="2">Cytosolic protein</fullName>
    </submittedName>
</protein>
<dbReference type="AlphaFoldDB" id="A0A5R8K9V6"/>
<proteinExistence type="predicted"/>
<comment type="caution">
    <text evidence="2">The sequence shown here is derived from an EMBL/GenBank/DDBJ whole genome shotgun (WGS) entry which is preliminary data.</text>
</comment>
<reference evidence="2 3" key="1">
    <citation type="submission" date="2019-05" db="EMBL/GenBank/DDBJ databases">
        <title>Verrucobacter flavum gen. nov., sp. nov. a new member of the family Verrucomicrobiaceae.</title>
        <authorList>
            <person name="Szuroczki S."/>
            <person name="Abbaszade G."/>
            <person name="Szabo A."/>
            <person name="Felfoldi T."/>
            <person name="Schumann P."/>
            <person name="Boka K."/>
            <person name="Keki Z."/>
            <person name="Toumi M."/>
            <person name="Toth E."/>
        </authorList>
    </citation>
    <scope>NUCLEOTIDE SEQUENCE [LARGE SCALE GENOMIC DNA]</scope>
    <source>
        <strain evidence="2 3">MG-N-17</strain>
    </source>
</reference>
<dbReference type="EMBL" id="VAUV01000016">
    <property type="protein sequence ID" value="TLD69103.1"/>
    <property type="molecule type" value="Genomic_DNA"/>
</dbReference>
<dbReference type="Pfam" id="PF12680">
    <property type="entry name" value="SnoaL_2"/>
    <property type="match status" value="1"/>
</dbReference>
<dbReference type="InterPro" id="IPR032710">
    <property type="entry name" value="NTF2-like_dom_sf"/>
</dbReference>
<dbReference type="SUPFAM" id="SSF54427">
    <property type="entry name" value="NTF2-like"/>
    <property type="match status" value="1"/>
</dbReference>
<dbReference type="InterPro" id="IPR037401">
    <property type="entry name" value="SnoaL-like"/>
</dbReference>
<organism evidence="2 3">
    <name type="scientific">Phragmitibacter flavus</name>
    <dbReference type="NCBI Taxonomy" id="2576071"/>
    <lineage>
        <taxon>Bacteria</taxon>
        <taxon>Pseudomonadati</taxon>
        <taxon>Verrucomicrobiota</taxon>
        <taxon>Verrucomicrobiia</taxon>
        <taxon>Verrucomicrobiales</taxon>
        <taxon>Verrucomicrobiaceae</taxon>
        <taxon>Phragmitibacter</taxon>
    </lineage>
</organism>
<sequence>MATPRELTLALITRYYETFNTGDREAFLALLTDDVQHDLNQGGCEIGVSTFRTFLKRMDHSYREQVVDLQVFANDDGTRAAAEFFIDGTYLNTDEGLPPATGQTYHLRVGAFFEIREGKVSRITNYYNLEEWLRKVGA</sequence>
<evidence type="ECO:0000313" key="3">
    <source>
        <dbReference type="Proteomes" id="UP000306196"/>
    </source>
</evidence>
<keyword evidence="3" id="KW-1185">Reference proteome</keyword>
<dbReference type="CDD" id="cd00531">
    <property type="entry name" value="NTF2_like"/>
    <property type="match status" value="1"/>
</dbReference>
<evidence type="ECO:0000313" key="2">
    <source>
        <dbReference type="EMBL" id="TLD69103.1"/>
    </source>
</evidence>
<gene>
    <name evidence="2" type="ORF">FEM03_19405</name>
</gene>
<dbReference type="InterPro" id="IPR011721">
    <property type="entry name" value="CHP02096"/>
</dbReference>
<accession>A0A5R8K9V6</accession>
<feature type="domain" description="SnoaL-like" evidence="1">
    <location>
        <begin position="12"/>
        <end position="122"/>
    </location>
</feature>
<dbReference type="RefSeq" id="WP_138088027.1">
    <property type="nucleotide sequence ID" value="NZ_VAUV01000016.1"/>
</dbReference>